<accession>A0ABU6V3T5</accession>
<keyword evidence="5" id="KW-0812">Transmembrane</keyword>
<keyword evidence="2 4" id="KW-0863">Zinc-finger</keyword>
<evidence type="ECO:0000256" key="3">
    <source>
        <dbReference type="ARBA" id="ARBA00022833"/>
    </source>
</evidence>
<dbReference type="InterPro" id="IPR010666">
    <property type="entry name" value="Znf_GRF"/>
</dbReference>
<dbReference type="EMBL" id="JASCZI010151046">
    <property type="protein sequence ID" value="MED6167744.1"/>
    <property type="molecule type" value="Genomic_DNA"/>
</dbReference>
<name>A0ABU6V3T5_9FABA</name>
<reference evidence="7 8" key="1">
    <citation type="journal article" date="2023" name="Plants (Basel)">
        <title>Bridging the Gap: Combining Genomics and Transcriptomics Approaches to Understand Stylosanthes scabra, an Orphan Legume from the Brazilian Caatinga.</title>
        <authorList>
            <person name="Ferreira-Neto J.R.C."/>
            <person name="da Silva M.D."/>
            <person name="Binneck E."/>
            <person name="de Melo N.F."/>
            <person name="da Silva R.H."/>
            <person name="de Melo A.L.T.M."/>
            <person name="Pandolfi V."/>
            <person name="Bustamante F.O."/>
            <person name="Brasileiro-Vidal A.C."/>
            <person name="Benko-Iseppon A.M."/>
        </authorList>
    </citation>
    <scope>NUCLEOTIDE SEQUENCE [LARGE SCALE GENOMIC DNA]</scope>
    <source>
        <tissue evidence="7">Leaves</tissue>
    </source>
</reference>
<evidence type="ECO:0000256" key="1">
    <source>
        <dbReference type="ARBA" id="ARBA00022723"/>
    </source>
</evidence>
<protein>
    <recommendedName>
        <fullName evidence="6">GRF-type domain-containing protein</fullName>
    </recommendedName>
</protein>
<sequence>MASQNSWSSRTTRRGGVSAQSGRMVLCEHGVPAVKRISGTTENPGKPFWGCVYYKVQEHCGFFCWADEEQVEEDPEKSRLRRKVFSLKSKVKTIEKRLKIVVVVGLVGWVWLISIWFSNLGATIKHDMMHLK</sequence>
<dbReference type="PROSITE" id="PS51999">
    <property type="entry name" value="ZF_GRF"/>
    <property type="match status" value="1"/>
</dbReference>
<evidence type="ECO:0000256" key="5">
    <source>
        <dbReference type="SAM" id="Phobius"/>
    </source>
</evidence>
<gene>
    <name evidence="7" type="ORF">PIB30_005712</name>
</gene>
<keyword evidence="5" id="KW-0472">Membrane</keyword>
<evidence type="ECO:0000256" key="4">
    <source>
        <dbReference type="PROSITE-ProRule" id="PRU01343"/>
    </source>
</evidence>
<evidence type="ECO:0000313" key="7">
    <source>
        <dbReference type="EMBL" id="MED6167744.1"/>
    </source>
</evidence>
<feature type="domain" description="GRF-type" evidence="6">
    <location>
        <begin position="27"/>
        <end position="69"/>
    </location>
</feature>
<dbReference type="PANTHER" id="PTHR33248">
    <property type="entry name" value="ZINC ION-BINDING PROTEIN"/>
    <property type="match status" value="1"/>
</dbReference>
<comment type="caution">
    <text evidence="7">The sequence shown here is derived from an EMBL/GenBank/DDBJ whole genome shotgun (WGS) entry which is preliminary data.</text>
</comment>
<feature type="transmembrane region" description="Helical" evidence="5">
    <location>
        <begin position="98"/>
        <end position="118"/>
    </location>
</feature>
<dbReference type="Pfam" id="PF06839">
    <property type="entry name" value="Zn_ribbon_GRF"/>
    <property type="match status" value="1"/>
</dbReference>
<keyword evidence="5" id="KW-1133">Transmembrane helix</keyword>
<dbReference type="Proteomes" id="UP001341840">
    <property type="component" value="Unassembled WGS sequence"/>
</dbReference>
<evidence type="ECO:0000259" key="6">
    <source>
        <dbReference type="PROSITE" id="PS51999"/>
    </source>
</evidence>
<organism evidence="7 8">
    <name type="scientific">Stylosanthes scabra</name>
    <dbReference type="NCBI Taxonomy" id="79078"/>
    <lineage>
        <taxon>Eukaryota</taxon>
        <taxon>Viridiplantae</taxon>
        <taxon>Streptophyta</taxon>
        <taxon>Embryophyta</taxon>
        <taxon>Tracheophyta</taxon>
        <taxon>Spermatophyta</taxon>
        <taxon>Magnoliopsida</taxon>
        <taxon>eudicotyledons</taxon>
        <taxon>Gunneridae</taxon>
        <taxon>Pentapetalae</taxon>
        <taxon>rosids</taxon>
        <taxon>fabids</taxon>
        <taxon>Fabales</taxon>
        <taxon>Fabaceae</taxon>
        <taxon>Papilionoideae</taxon>
        <taxon>50 kb inversion clade</taxon>
        <taxon>dalbergioids sensu lato</taxon>
        <taxon>Dalbergieae</taxon>
        <taxon>Pterocarpus clade</taxon>
        <taxon>Stylosanthes</taxon>
    </lineage>
</organism>
<keyword evidence="8" id="KW-1185">Reference proteome</keyword>
<keyword evidence="3" id="KW-0862">Zinc</keyword>
<keyword evidence="1" id="KW-0479">Metal-binding</keyword>
<evidence type="ECO:0000256" key="2">
    <source>
        <dbReference type="ARBA" id="ARBA00022771"/>
    </source>
</evidence>
<evidence type="ECO:0000313" key="8">
    <source>
        <dbReference type="Proteomes" id="UP001341840"/>
    </source>
</evidence>
<proteinExistence type="predicted"/>